<evidence type="ECO:0000313" key="2">
    <source>
        <dbReference type="Proteomes" id="UP001255773"/>
    </source>
</evidence>
<accession>A0A976X7E1</accession>
<sequence length="91" mass="10651">MDIIGRTNRESEDLKFRFLYDVSSSTESPLEIIHSENSQTIKFIDRGRSFLFVESGLGYNTPYPIVLRYDTRRICLSEHRPVCIQMTLSFL</sequence>
<evidence type="ECO:0000313" key="1">
    <source>
        <dbReference type="EMBL" id="UTQ11537.2"/>
    </source>
</evidence>
<organism evidence="1 2">
    <name type="scientific">Cereal chlorotic mottle virus</name>
    <dbReference type="NCBI Taxonomy" id="2964312"/>
    <lineage>
        <taxon>Viruses</taxon>
        <taxon>Riboviria</taxon>
        <taxon>Orthornavirae</taxon>
        <taxon>Negarnaviricota</taxon>
        <taxon>Haploviricotina</taxon>
        <taxon>Monjiviricetes</taxon>
        <taxon>Mononegavirales</taxon>
        <taxon>Rhabdoviridae</taxon>
        <taxon>Betarhabdovirinae</taxon>
        <taxon>Gammanucleorhabdovirus</taxon>
        <taxon>Gammanucleorhabdovirus cerealis</taxon>
    </lineage>
</organism>
<reference evidence="1" key="1">
    <citation type="submission" date="2021-03" db="EMBL/GenBank/DDBJ databases">
        <title>Complete genome sequence of Cereal Chlorotic mottle virus from Morocco.</title>
        <authorList>
            <person name="Alvarez-Quinto R.A."/>
            <person name="Mollov D."/>
            <person name="Lockhart B.E."/>
        </authorList>
    </citation>
    <scope>NUCLEOTIDE SEQUENCE</scope>
    <source>
        <strain evidence="1">M</strain>
    </source>
</reference>
<proteinExistence type="predicted"/>
<keyword evidence="2" id="KW-1185">Reference proteome</keyword>
<dbReference type="Proteomes" id="UP001255773">
    <property type="component" value="Segment"/>
</dbReference>
<name>A0A976X7E1_9RHAB</name>
<protein>
    <submittedName>
        <fullName evidence="1">Uncharacterized protein</fullName>
    </submittedName>
</protein>
<dbReference type="EMBL" id="MW731536">
    <property type="protein sequence ID" value="UTQ11537.2"/>
    <property type="molecule type" value="Genomic_RNA"/>
</dbReference>